<evidence type="ECO:0000313" key="3">
    <source>
        <dbReference type="EMBL" id="SDH05291.1"/>
    </source>
</evidence>
<dbReference type="Pfam" id="PF06808">
    <property type="entry name" value="DctM"/>
    <property type="match status" value="1"/>
</dbReference>
<feature type="transmembrane region" description="Helical" evidence="1">
    <location>
        <begin position="349"/>
        <end position="373"/>
    </location>
</feature>
<feature type="transmembrane region" description="Helical" evidence="1">
    <location>
        <begin position="83"/>
        <end position="106"/>
    </location>
</feature>
<dbReference type="EMBL" id="FNDK01000001">
    <property type="protein sequence ID" value="SDH05291.1"/>
    <property type="molecule type" value="Genomic_DNA"/>
</dbReference>
<feature type="transmembrane region" description="Helical" evidence="1">
    <location>
        <begin position="29"/>
        <end position="46"/>
    </location>
</feature>
<sequence length="457" mass="51199">MIYTYLGFVSFAAVVLYLGNVFYPSPYVAVTYSLLAFLLLFFAIKNMKGINRIVLLLLLAGGSVLLFYYDATLWEVITSFGANLHLISLFLLIPLFGVYMSEAGYLKTLQMTLRKREVEQHKKAHPYRLGYALTASMGSLLNLGSMPLVHKIGVESFTSFKNKKFAMMLVRGFGFCMLWSPYFVNVGLVLMLYDLRWQDIGLYGMILAIAYSFVVAAYYPWLSFSDDKEMNHHGAKVNDTNAQLPPLKGLVCYFIVLLLCSVTMEAMLPFNMLTVVSLLALVYPLCWAVFAGEGKQYIQASFQYMAHSFERLRNEIGIFITAGFFGEALSHSSIGEMLADGVLFISQGYIPLLVLTLCLSTMMLAFVGIHPVIVVTGLGSSLTPEHFGVSPVFMGLLLLISWMLSTQFSPFTGTILMGAQLMNERPITLLKKNAAFVFTLLFTFSVLLSFLEWMNMF</sequence>
<feature type="transmembrane region" description="Helical" evidence="1">
    <location>
        <begin position="393"/>
        <end position="422"/>
    </location>
</feature>
<feature type="transmembrane region" description="Helical" evidence="1">
    <location>
        <begin position="242"/>
        <end position="260"/>
    </location>
</feature>
<feature type="transmembrane region" description="Helical" evidence="1">
    <location>
        <begin position="200"/>
        <end position="222"/>
    </location>
</feature>
<keyword evidence="4" id="KW-1185">Reference proteome</keyword>
<name>A0A1G7Z975_9BACI</name>
<dbReference type="STRING" id="568899.SAMN05192534_101456"/>
<feature type="transmembrane region" description="Helical" evidence="1">
    <location>
        <begin position="434"/>
        <end position="454"/>
    </location>
</feature>
<reference evidence="3 4" key="1">
    <citation type="submission" date="2016-10" db="EMBL/GenBank/DDBJ databases">
        <authorList>
            <person name="de Groot N.N."/>
        </authorList>
    </citation>
    <scope>NUCLEOTIDE SEQUENCE [LARGE SCALE GENOMIC DNA]</scope>
    <source>
        <strain evidence="3 4">DSM 21632</strain>
    </source>
</reference>
<evidence type="ECO:0000259" key="2">
    <source>
        <dbReference type="Pfam" id="PF06808"/>
    </source>
</evidence>
<keyword evidence="1" id="KW-0812">Transmembrane</keyword>
<keyword evidence="1" id="KW-1133">Transmembrane helix</keyword>
<evidence type="ECO:0000256" key="1">
    <source>
        <dbReference type="SAM" id="Phobius"/>
    </source>
</evidence>
<feature type="transmembrane region" description="Helical" evidence="1">
    <location>
        <begin position="272"/>
        <end position="292"/>
    </location>
</feature>
<accession>A0A1G7Z975</accession>
<gene>
    <name evidence="3" type="ORF">SAMN05192534_101456</name>
</gene>
<feature type="transmembrane region" description="Helical" evidence="1">
    <location>
        <begin position="5"/>
        <end position="23"/>
    </location>
</feature>
<keyword evidence="1" id="KW-0472">Membrane</keyword>
<evidence type="ECO:0000313" key="4">
    <source>
        <dbReference type="Proteomes" id="UP000199163"/>
    </source>
</evidence>
<protein>
    <recommendedName>
        <fullName evidence="2">TRAP C4-dicarboxylate transport system permease DctM subunit domain-containing protein</fullName>
    </recommendedName>
</protein>
<proteinExistence type="predicted"/>
<organism evidence="3 4">
    <name type="scientific">Alteribacillus persepolensis</name>
    <dbReference type="NCBI Taxonomy" id="568899"/>
    <lineage>
        <taxon>Bacteria</taxon>
        <taxon>Bacillati</taxon>
        <taxon>Bacillota</taxon>
        <taxon>Bacilli</taxon>
        <taxon>Bacillales</taxon>
        <taxon>Bacillaceae</taxon>
        <taxon>Alteribacillus</taxon>
    </lineage>
</organism>
<feature type="transmembrane region" description="Helical" evidence="1">
    <location>
        <begin position="53"/>
        <end position="71"/>
    </location>
</feature>
<dbReference type="InterPro" id="IPR010656">
    <property type="entry name" value="DctM"/>
</dbReference>
<feature type="domain" description="TRAP C4-dicarboxylate transport system permease DctM subunit" evidence="2">
    <location>
        <begin position="203"/>
        <end position="454"/>
    </location>
</feature>
<dbReference type="Proteomes" id="UP000199163">
    <property type="component" value="Unassembled WGS sequence"/>
</dbReference>
<feature type="transmembrane region" description="Helical" evidence="1">
    <location>
        <begin position="169"/>
        <end position="193"/>
    </location>
</feature>
<dbReference type="AlphaFoldDB" id="A0A1G7Z975"/>